<protein>
    <submittedName>
        <fullName evidence="1">UbiX family flavin prenyltransferase</fullName>
    </submittedName>
</protein>
<evidence type="ECO:0000313" key="2">
    <source>
        <dbReference type="Proteomes" id="UP000595814"/>
    </source>
</evidence>
<dbReference type="Proteomes" id="UP000595814">
    <property type="component" value="Chromosome"/>
</dbReference>
<reference evidence="1 2" key="1">
    <citation type="journal article" date="2022" name="Int. J. Syst. Evol. Microbiol.">
        <title>Miniphocaeibacter halophilus sp. nov., an ammonium-tolerant acetate-producing bacterium isolated from a biogas system.</title>
        <authorList>
            <person name="Schnurer A."/>
            <person name="Singh A."/>
            <person name="Bi S."/>
            <person name="Qiao W."/>
            <person name="Westerholm M."/>
        </authorList>
    </citation>
    <scope>NUCLEOTIDE SEQUENCE [LARGE SCALE GENOMIC DNA]</scope>
    <source>
        <strain evidence="1 2">AMB_01</strain>
    </source>
</reference>
<dbReference type="EMBL" id="CP066744">
    <property type="protein sequence ID" value="QQK08808.1"/>
    <property type="molecule type" value="Genomic_DNA"/>
</dbReference>
<keyword evidence="2" id="KW-1185">Reference proteome</keyword>
<sequence length="186" mass="20999">MKIIVGVTGASGVALAYKILEFLNKIEEVEVHLILSKNAKENFKYETSLDYENVYKFADFVYDNNDLSASIASGSNDFNGMVIIPCSMKTLAGIASGYAENLILRAADVSLKERRKLIIVPRETPLSVIHLRNMKYLAELGVTIIPPMLTFYNNSNTLDEQMDHIVGKVLWQLGIKYDKFKRWKGM</sequence>
<organism evidence="1 2">
    <name type="scientific">Miniphocaeibacter halophilus</name>
    <dbReference type="NCBI Taxonomy" id="2931922"/>
    <lineage>
        <taxon>Bacteria</taxon>
        <taxon>Bacillati</taxon>
        <taxon>Bacillota</taxon>
        <taxon>Tissierellia</taxon>
        <taxon>Tissierellales</taxon>
        <taxon>Peptoniphilaceae</taxon>
        <taxon>Miniphocaeibacter</taxon>
    </lineage>
</organism>
<evidence type="ECO:0000313" key="1">
    <source>
        <dbReference type="EMBL" id="QQK08808.1"/>
    </source>
</evidence>
<accession>A0AC61N207</accession>
<proteinExistence type="predicted"/>
<name>A0AC61N207_9FIRM</name>
<gene>
    <name evidence="1" type="ORF">JFY71_04550</name>
</gene>